<gene>
    <name evidence="2" type="ORF">HPB51_025746</name>
</gene>
<name>A0A9J6F9V6_RHIMP</name>
<evidence type="ECO:0000313" key="2">
    <source>
        <dbReference type="EMBL" id="KAH8042764.1"/>
    </source>
</evidence>
<evidence type="ECO:0000259" key="1">
    <source>
        <dbReference type="Pfam" id="PF01498"/>
    </source>
</evidence>
<dbReference type="Proteomes" id="UP000821866">
    <property type="component" value="Chromosome 1"/>
</dbReference>
<dbReference type="GO" id="GO:0015074">
    <property type="term" value="P:DNA integration"/>
    <property type="evidence" value="ECO:0007669"/>
    <property type="project" value="InterPro"/>
</dbReference>
<dbReference type="GO" id="GO:0006313">
    <property type="term" value="P:DNA transposition"/>
    <property type="evidence" value="ECO:0007669"/>
    <property type="project" value="InterPro"/>
</dbReference>
<reference evidence="2" key="2">
    <citation type="submission" date="2021-09" db="EMBL/GenBank/DDBJ databases">
        <authorList>
            <person name="Jia N."/>
            <person name="Wang J."/>
            <person name="Shi W."/>
            <person name="Du L."/>
            <person name="Sun Y."/>
            <person name="Zhan W."/>
            <person name="Jiang J."/>
            <person name="Wang Q."/>
            <person name="Zhang B."/>
            <person name="Ji P."/>
            <person name="Sakyi L.B."/>
            <person name="Cui X."/>
            <person name="Yuan T."/>
            <person name="Jiang B."/>
            <person name="Yang W."/>
            <person name="Lam T.T.-Y."/>
            <person name="Chang Q."/>
            <person name="Ding S."/>
            <person name="Wang X."/>
            <person name="Zhu J."/>
            <person name="Ruan X."/>
            <person name="Zhao L."/>
            <person name="Wei J."/>
            <person name="Que T."/>
            <person name="Du C."/>
            <person name="Cheng J."/>
            <person name="Dai P."/>
            <person name="Han X."/>
            <person name="Huang E."/>
            <person name="Gao Y."/>
            <person name="Liu J."/>
            <person name="Shao H."/>
            <person name="Ye R."/>
            <person name="Li L."/>
            <person name="Wei W."/>
            <person name="Wang X."/>
            <person name="Wang C."/>
            <person name="Huo Q."/>
            <person name="Li W."/>
            <person name="Guo W."/>
            <person name="Chen H."/>
            <person name="Chen S."/>
            <person name="Zhou L."/>
            <person name="Zhou L."/>
            <person name="Ni X."/>
            <person name="Tian J."/>
            <person name="Zhou Y."/>
            <person name="Sheng Y."/>
            <person name="Liu T."/>
            <person name="Pan Y."/>
            <person name="Xia L."/>
            <person name="Li J."/>
            <person name="Zhao F."/>
            <person name="Cao W."/>
        </authorList>
    </citation>
    <scope>NUCLEOTIDE SEQUENCE</scope>
    <source>
        <strain evidence="2">Rmic-2018</strain>
        <tissue evidence="2">Larvae</tissue>
    </source>
</reference>
<proteinExistence type="predicted"/>
<protein>
    <recommendedName>
        <fullName evidence="1">Transposase Tc1-like domain-containing protein</fullName>
    </recommendedName>
</protein>
<dbReference type="AlphaFoldDB" id="A0A9J6F9V6"/>
<sequence length="108" mass="12638">MVPNFRKDGTRVNVKRSGRPRVTVHEAYIFIVAAAVVDPFLSAKEFQDELSLNVSTKTVSRQLNEIGIYHFAAAQKPFLFERQRQQRLDFASNHQHCKEEEWKNLLFF</sequence>
<accession>A0A9J6F9V6</accession>
<feature type="domain" description="Transposase Tc1-like" evidence="1">
    <location>
        <begin position="31"/>
        <end position="96"/>
    </location>
</feature>
<dbReference type="EMBL" id="JABSTU010000001">
    <property type="protein sequence ID" value="KAH8042764.1"/>
    <property type="molecule type" value="Genomic_DNA"/>
</dbReference>
<dbReference type="VEuPathDB" id="VectorBase:LOC119172983"/>
<reference evidence="2" key="1">
    <citation type="journal article" date="2020" name="Cell">
        <title>Large-Scale Comparative Analyses of Tick Genomes Elucidate Their Genetic Diversity and Vector Capacities.</title>
        <authorList>
            <consortium name="Tick Genome and Microbiome Consortium (TIGMIC)"/>
            <person name="Jia N."/>
            <person name="Wang J."/>
            <person name="Shi W."/>
            <person name="Du L."/>
            <person name="Sun Y."/>
            <person name="Zhan W."/>
            <person name="Jiang J.F."/>
            <person name="Wang Q."/>
            <person name="Zhang B."/>
            <person name="Ji P."/>
            <person name="Bell-Sakyi L."/>
            <person name="Cui X.M."/>
            <person name="Yuan T.T."/>
            <person name="Jiang B.G."/>
            <person name="Yang W.F."/>
            <person name="Lam T.T."/>
            <person name="Chang Q.C."/>
            <person name="Ding S.J."/>
            <person name="Wang X.J."/>
            <person name="Zhu J.G."/>
            <person name="Ruan X.D."/>
            <person name="Zhao L."/>
            <person name="Wei J.T."/>
            <person name="Ye R.Z."/>
            <person name="Que T.C."/>
            <person name="Du C.H."/>
            <person name="Zhou Y.H."/>
            <person name="Cheng J.X."/>
            <person name="Dai P.F."/>
            <person name="Guo W.B."/>
            <person name="Han X.H."/>
            <person name="Huang E.J."/>
            <person name="Li L.F."/>
            <person name="Wei W."/>
            <person name="Gao Y.C."/>
            <person name="Liu J.Z."/>
            <person name="Shao H.Z."/>
            <person name="Wang X."/>
            <person name="Wang C.C."/>
            <person name="Yang T.C."/>
            <person name="Huo Q.B."/>
            <person name="Li W."/>
            <person name="Chen H.Y."/>
            <person name="Chen S.E."/>
            <person name="Zhou L.G."/>
            <person name="Ni X.B."/>
            <person name="Tian J.H."/>
            <person name="Sheng Y."/>
            <person name="Liu T."/>
            <person name="Pan Y.S."/>
            <person name="Xia L.Y."/>
            <person name="Li J."/>
            <person name="Zhao F."/>
            <person name="Cao W.C."/>
        </authorList>
    </citation>
    <scope>NUCLEOTIDE SEQUENCE</scope>
    <source>
        <strain evidence="2">Rmic-2018</strain>
    </source>
</reference>
<organism evidence="2 3">
    <name type="scientific">Rhipicephalus microplus</name>
    <name type="common">Cattle tick</name>
    <name type="synonym">Boophilus microplus</name>
    <dbReference type="NCBI Taxonomy" id="6941"/>
    <lineage>
        <taxon>Eukaryota</taxon>
        <taxon>Metazoa</taxon>
        <taxon>Ecdysozoa</taxon>
        <taxon>Arthropoda</taxon>
        <taxon>Chelicerata</taxon>
        <taxon>Arachnida</taxon>
        <taxon>Acari</taxon>
        <taxon>Parasitiformes</taxon>
        <taxon>Ixodida</taxon>
        <taxon>Ixodoidea</taxon>
        <taxon>Ixodidae</taxon>
        <taxon>Rhipicephalinae</taxon>
        <taxon>Rhipicephalus</taxon>
        <taxon>Boophilus</taxon>
    </lineage>
</organism>
<keyword evidence="3" id="KW-1185">Reference proteome</keyword>
<evidence type="ECO:0000313" key="3">
    <source>
        <dbReference type="Proteomes" id="UP000821866"/>
    </source>
</evidence>
<dbReference type="InterPro" id="IPR002492">
    <property type="entry name" value="Transposase_Tc1-like"/>
</dbReference>
<dbReference type="GO" id="GO:0003677">
    <property type="term" value="F:DNA binding"/>
    <property type="evidence" value="ECO:0007669"/>
    <property type="project" value="InterPro"/>
</dbReference>
<dbReference type="Pfam" id="PF01498">
    <property type="entry name" value="HTH_Tnp_Tc3_2"/>
    <property type="match status" value="1"/>
</dbReference>
<comment type="caution">
    <text evidence="2">The sequence shown here is derived from an EMBL/GenBank/DDBJ whole genome shotgun (WGS) entry which is preliminary data.</text>
</comment>